<accession>Q47GY4</accession>
<dbReference type="AlphaFoldDB" id="Q47GY4"/>
<reference evidence="2" key="1">
    <citation type="submission" date="2005-08" db="EMBL/GenBank/DDBJ databases">
        <title>Complete sequence of Dechloromonas aromatica RCB.</title>
        <authorList>
            <person name="Salinero K.K."/>
            <person name="Copeland A."/>
            <person name="Lucas S."/>
            <person name="Lapidus A."/>
            <person name="Barry K."/>
            <person name="Detter J.C."/>
            <person name="Glavina T."/>
            <person name="Hammon N."/>
            <person name="Israni S."/>
            <person name="Pitluck S."/>
            <person name="Di Bartolo G."/>
            <person name="Trong S."/>
            <person name="Schmutz J."/>
            <person name="Larimer F."/>
            <person name="Land M."/>
            <person name="Ivanova N."/>
            <person name="Richardson P."/>
        </authorList>
    </citation>
    <scope>NUCLEOTIDE SEQUENCE</scope>
    <source>
        <strain evidence="2">RCB</strain>
    </source>
</reference>
<dbReference type="eggNOG" id="COG3113">
    <property type="taxonomic scope" value="Bacteria"/>
</dbReference>
<dbReference type="EMBL" id="CP000089">
    <property type="protein sequence ID" value="AAZ45897.1"/>
    <property type="molecule type" value="Genomic_DNA"/>
</dbReference>
<evidence type="ECO:0000259" key="1">
    <source>
        <dbReference type="PROSITE" id="PS50801"/>
    </source>
</evidence>
<sequence>MSSSPPLVISDDLTIYHALELKPVLLNALAATNELELNLAQVSEMDTAGLQLLILLKKEAQKTGKCVRIVAHSQAVSSVIDFCNMAAEFGDPLVIPAHEAP</sequence>
<dbReference type="Pfam" id="PF13466">
    <property type="entry name" value="STAS_2"/>
    <property type="match status" value="1"/>
</dbReference>
<dbReference type="KEGG" id="dar:Daro_1141"/>
<dbReference type="Gene3D" id="3.30.750.24">
    <property type="entry name" value="STAS domain"/>
    <property type="match status" value="1"/>
</dbReference>
<dbReference type="InterPro" id="IPR002645">
    <property type="entry name" value="STAS_dom"/>
</dbReference>
<dbReference type="PANTHER" id="PTHR35849">
    <property type="entry name" value="BLR2341 PROTEIN"/>
    <property type="match status" value="1"/>
</dbReference>
<organism evidence="2">
    <name type="scientific">Dechloromonas aromatica (strain RCB)</name>
    <dbReference type="NCBI Taxonomy" id="159087"/>
    <lineage>
        <taxon>Bacteria</taxon>
        <taxon>Pseudomonadati</taxon>
        <taxon>Pseudomonadota</taxon>
        <taxon>Betaproteobacteria</taxon>
        <taxon>Rhodocyclales</taxon>
        <taxon>Azonexaceae</taxon>
        <taxon>Dechloromonas</taxon>
    </lineage>
</organism>
<feature type="domain" description="STAS" evidence="1">
    <location>
        <begin position="1"/>
        <end position="81"/>
    </location>
</feature>
<dbReference type="PANTHER" id="PTHR35849:SF2">
    <property type="entry name" value="BLR2341 PROTEIN"/>
    <property type="match status" value="1"/>
</dbReference>
<evidence type="ECO:0000313" key="2">
    <source>
        <dbReference type="EMBL" id="AAZ45897.1"/>
    </source>
</evidence>
<dbReference type="STRING" id="159087.Daro_1141"/>
<gene>
    <name evidence="2" type="ordered locus">Daro_1141</name>
</gene>
<name>Q47GY4_DECAR</name>
<protein>
    <submittedName>
        <fullName evidence="2">Sulfate transporter/antisigma-factor antagonist STAS</fullName>
    </submittedName>
</protein>
<dbReference type="InterPro" id="IPR052746">
    <property type="entry name" value="MlaB_ABC_Transporter"/>
</dbReference>
<dbReference type="CDD" id="cd07043">
    <property type="entry name" value="STAS_anti-anti-sigma_factors"/>
    <property type="match status" value="1"/>
</dbReference>
<dbReference type="HOGENOM" id="CLU_115403_14_0_4"/>
<dbReference type="PROSITE" id="PS50801">
    <property type="entry name" value="STAS"/>
    <property type="match status" value="1"/>
</dbReference>
<dbReference type="InterPro" id="IPR058548">
    <property type="entry name" value="MlaB-like_STAS"/>
</dbReference>
<proteinExistence type="predicted"/>
<dbReference type="InterPro" id="IPR036513">
    <property type="entry name" value="STAS_dom_sf"/>
</dbReference>
<dbReference type="OrthoDB" id="8527158at2"/>
<dbReference type="SUPFAM" id="SSF52091">
    <property type="entry name" value="SpoIIaa-like"/>
    <property type="match status" value="1"/>
</dbReference>